<dbReference type="EMBL" id="JANPWB010000012">
    <property type="protein sequence ID" value="KAJ1120172.1"/>
    <property type="molecule type" value="Genomic_DNA"/>
</dbReference>
<dbReference type="AlphaFoldDB" id="A0AAV7NYQ5"/>
<proteinExistence type="predicted"/>
<feature type="compositionally biased region" description="Basic residues" evidence="1">
    <location>
        <begin position="152"/>
        <end position="162"/>
    </location>
</feature>
<organism evidence="2 3">
    <name type="scientific">Pleurodeles waltl</name>
    <name type="common">Iberian ribbed newt</name>
    <dbReference type="NCBI Taxonomy" id="8319"/>
    <lineage>
        <taxon>Eukaryota</taxon>
        <taxon>Metazoa</taxon>
        <taxon>Chordata</taxon>
        <taxon>Craniata</taxon>
        <taxon>Vertebrata</taxon>
        <taxon>Euteleostomi</taxon>
        <taxon>Amphibia</taxon>
        <taxon>Batrachia</taxon>
        <taxon>Caudata</taxon>
        <taxon>Salamandroidea</taxon>
        <taxon>Salamandridae</taxon>
        <taxon>Pleurodelinae</taxon>
        <taxon>Pleurodeles</taxon>
    </lineage>
</organism>
<protein>
    <submittedName>
        <fullName evidence="2">Uncharacterized protein</fullName>
    </submittedName>
</protein>
<name>A0AAV7NYQ5_PLEWA</name>
<accession>A0AAV7NYQ5</accession>
<gene>
    <name evidence="2" type="ORF">NDU88_008347</name>
</gene>
<evidence type="ECO:0000313" key="2">
    <source>
        <dbReference type="EMBL" id="KAJ1120172.1"/>
    </source>
</evidence>
<keyword evidence="3" id="KW-1185">Reference proteome</keyword>
<feature type="region of interest" description="Disordered" evidence="1">
    <location>
        <begin position="88"/>
        <end position="162"/>
    </location>
</feature>
<sequence>MRGSPGRRCGVIEGPREGCRAGAWSHRDCPGSWGCSPDNAGAGVRQASGAGLTEVLREGGALAPIGAADWSWSLRWIPADERKANLRRRPGTGLRRDPDLAVGGLENPKRCPRQRRVRDPKNGPYKYAEAGRDRELEEARPGGSPDTQMRGRTPRIRRIAAV</sequence>
<reference evidence="2" key="1">
    <citation type="journal article" date="2022" name="bioRxiv">
        <title>Sequencing and chromosome-scale assembly of the giantPleurodeles waltlgenome.</title>
        <authorList>
            <person name="Brown T."/>
            <person name="Elewa A."/>
            <person name="Iarovenko S."/>
            <person name="Subramanian E."/>
            <person name="Araus A.J."/>
            <person name="Petzold A."/>
            <person name="Susuki M."/>
            <person name="Suzuki K.-i.T."/>
            <person name="Hayashi T."/>
            <person name="Toyoda A."/>
            <person name="Oliveira C."/>
            <person name="Osipova E."/>
            <person name="Leigh N.D."/>
            <person name="Simon A."/>
            <person name="Yun M.H."/>
        </authorList>
    </citation>
    <scope>NUCLEOTIDE SEQUENCE</scope>
    <source>
        <strain evidence="2">20211129_DDA</strain>
        <tissue evidence="2">Liver</tissue>
    </source>
</reference>
<dbReference type="Proteomes" id="UP001066276">
    <property type="component" value="Chromosome 8"/>
</dbReference>
<feature type="compositionally biased region" description="Basic and acidic residues" evidence="1">
    <location>
        <begin position="129"/>
        <end position="140"/>
    </location>
</feature>
<comment type="caution">
    <text evidence="2">The sequence shown here is derived from an EMBL/GenBank/DDBJ whole genome shotgun (WGS) entry which is preliminary data.</text>
</comment>
<evidence type="ECO:0000313" key="3">
    <source>
        <dbReference type="Proteomes" id="UP001066276"/>
    </source>
</evidence>
<evidence type="ECO:0000256" key="1">
    <source>
        <dbReference type="SAM" id="MobiDB-lite"/>
    </source>
</evidence>